<keyword evidence="2" id="KW-1185">Reference proteome</keyword>
<gene>
    <name evidence="1" type="ORF">KIN20_006404</name>
</gene>
<proteinExistence type="predicted"/>
<dbReference type="AlphaFoldDB" id="A0AAD5M1Q3"/>
<evidence type="ECO:0000313" key="1">
    <source>
        <dbReference type="EMBL" id="KAJ1350580.1"/>
    </source>
</evidence>
<accession>A0AAD5M1Q3</accession>
<name>A0AAD5M1Q3_PARTN</name>
<comment type="caution">
    <text evidence="1">The sequence shown here is derived from an EMBL/GenBank/DDBJ whole genome shotgun (WGS) entry which is preliminary data.</text>
</comment>
<sequence length="75" mass="8779">MSFMLVQQKLFQFMNYHRQILPHWLWKSYQEALSHQEQEASSSLDSFVTAASEISSIDVVSDNEQFVSLRRNSVP</sequence>
<dbReference type="EMBL" id="JAHQIW010000897">
    <property type="protein sequence ID" value="KAJ1350580.1"/>
    <property type="molecule type" value="Genomic_DNA"/>
</dbReference>
<evidence type="ECO:0000313" key="2">
    <source>
        <dbReference type="Proteomes" id="UP001196413"/>
    </source>
</evidence>
<protein>
    <submittedName>
        <fullName evidence="1">Uncharacterized protein</fullName>
    </submittedName>
</protein>
<organism evidence="1 2">
    <name type="scientific">Parelaphostrongylus tenuis</name>
    <name type="common">Meningeal worm</name>
    <dbReference type="NCBI Taxonomy" id="148309"/>
    <lineage>
        <taxon>Eukaryota</taxon>
        <taxon>Metazoa</taxon>
        <taxon>Ecdysozoa</taxon>
        <taxon>Nematoda</taxon>
        <taxon>Chromadorea</taxon>
        <taxon>Rhabditida</taxon>
        <taxon>Rhabditina</taxon>
        <taxon>Rhabditomorpha</taxon>
        <taxon>Strongyloidea</taxon>
        <taxon>Metastrongylidae</taxon>
        <taxon>Parelaphostrongylus</taxon>
    </lineage>
</organism>
<reference evidence="1" key="1">
    <citation type="submission" date="2021-06" db="EMBL/GenBank/DDBJ databases">
        <title>Parelaphostrongylus tenuis whole genome reference sequence.</title>
        <authorList>
            <person name="Garwood T.J."/>
            <person name="Larsen P.A."/>
            <person name="Fountain-Jones N.M."/>
            <person name="Garbe J.R."/>
            <person name="Macchietto M.G."/>
            <person name="Kania S.A."/>
            <person name="Gerhold R.W."/>
            <person name="Richards J.E."/>
            <person name="Wolf T.M."/>
        </authorList>
    </citation>
    <scope>NUCLEOTIDE SEQUENCE</scope>
    <source>
        <strain evidence="1">MNPRO001-30</strain>
        <tissue evidence="1">Meninges</tissue>
    </source>
</reference>
<dbReference type="Proteomes" id="UP001196413">
    <property type="component" value="Unassembled WGS sequence"/>
</dbReference>